<reference evidence="1 2" key="1">
    <citation type="journal article" date="2019" name="Nat. Plants">
        <title>Genome sequencing of Musa balbisiana reveals subgenome evolution and function divergence in polyploid bananas.</title>
        <authorList>
            <person name="Yao X."/>
        </authorList>
    </citation>
    <scope>NUCLEOTIDE SEQUENCE [LARGE SCALE GENOMIC DNA]</scope>
    <source>
        <strain evidence="2">cv. DH-PKW</strain>
        <tissue evidence="1">Leaves</tissue>
    </source>
</reference>
<gene>
    <name evidence="1" type="ORF">C4D60_Mb04t25420</name>
</gene>
<evidence type="ECO:0000313" key="1">
    <source>
        <dbReference type="EMBL" id="THU73680.1"/>
    </source>
</evidence>
<comment type="caution">
    <text evidence="1">The sequence shown here is derived from an EMBL/GenBank/DDBJ whole genome shotgun (WGS) entry which is preliminary data.</text>
</comment>
<name>A0A4S8KEK7_MUSBA</name>
<accession>A0A4S8KEK7</accession>
<sequence>MGKLFFTARNMLGLRHLMHYTSPEKTTMIWSMASLIHETIAPARSLIYVATRGMVADECKLLSSLEISSAIKISIDDCPSEGMFSGTRNLRSSLAEAVCSTAGKSMAVPPSSMLTTLDIMGLRVGDGLVHARATFKICNASSLEYSEPRTGSTSSSRKKVMRMSNLVHLVWHRPSQKNYSDMSYQYISITKRLIGDAYGKEGCMWMVNSEMVEKNWGLMAVQQKRYKEIAQVSDLLADCNPVYYMTKYSRKTKTVR</sequence>
<protein>
    <submittedName>
        <fullName evidence="1">Uncharacterized protein</fullName>
    </submittedName>
</protein>
<keyword evidence="2" id="KW-1185">Reference proteome</keyword>
<dbReference type="Proteomes" id="UP000317650">
    <property type="component" value="Chromosome 4"/>
</dbReference>
<dbReference type="AlphaFoldDB" id="A0A4S8KEK7"/>
<organism evidence="1 2">
    <name type="scientific">Musa balbisiana</name>
    <name type="common">Banana</name>
    <dbReference type="NCBI Taxonomy" id="52838"/>
    <lineage>
        <taxon>Eukaryota</taxon>
        <taxon>Viridiplantae</taxon>
        <taxon>Streptophyta</taxon>
        <taxon>Embryophyta</taxon>
        <taxon>Tracheophyta</taxon>
        <taxon>Spermatophyta</taxon>
        <taxon>Magnoliopsida</taxon>
        <taxon>Liliopsida</taxon>
        <taxon>Zingiberales</taxon>
        <taxon>Musaceae</taxon>
        <taxon>Musa</taxon>
    </lineage>
</organism>
<evidence type="ECO:0000313" key="2">
    <source>
        <dbReference type="Proteomes" id="UP000317650"/>
    </source>
</evidence>
<dbReference type="EMBL" id="PYDT01000001">
    <property type="protein sequence ID" value="THU73680.1"/>
    <property type="molecule type" value="Genomic_DNA"/>
</dbReference>
<proteinExistence type="predicted"/>